<keyword evidence="10" id="KW-0966">Cell projection</keyword>
<evidence type="ECO:0000313" key="14">
    <source>
        <dbReference type="WBParaSite" id="MBELARI_LOCUS4701"/>
    </source>
</evidence>
<dbReference type="GO" id="GO:0032880">
    <property type="term" value="P:regulation of protein localization"/>
    <property type="evidence" value="ECO:0007669"/>
    <property type="project" value="TreeGrafter"/>
</dbReference>
<keyword evidence="13" id="KW-1185">Reference proteome</keyword>
<dbReference type="GO" id="GO:0035869">
    <property type="term" value="C:ciliary transition zone"/>
    <property type="evidence" value="ECO:0007669"/>
    <property type="project" value="TreeGrafter"/>
</dbReference>
<reference evidence="14" key="1">
    <citation type="submission" date="2024-02" db="UniProtKB">
        <authorList>
            <consortium name="WormBaseParasite"/>
        </authorList>
    </citation>
    <scope>IDENTIFICATION</scope>
</reference>
<evidence type="ECO:0000256" key="8">
    <source>
        <dbReference type="ARBA" id="ARBA00023136"/>
    </source>
</evidence>
<comment type="subcellular location">
    <subcellularLocation>
        <location evidence="1">Cell projection</location>
        <location evidence="1">Cilium membrane</location>
        <topology evidence="1">Multi-pass membrane protein</topology>
    </subcellularLocation>
</comment>
<name>A0AAF3FCZ2_9BILA</name>
<dbReference type="PANTHER" id="PTHR14605">
    <property type="entry name" value="CHST5 PROTEIN"/>
    <property type="match status" value="1"/>
</dbReference>
<feature type="transmembrane region" description="Helical" evidence="12">
    <location>
        <begin position="57"/>
        <end position="77"/>
    </location>
</feature>
<keyword evidence="8 12" id="KW-0472">Membrane</keyword>
<evidence type="ECO:0000256" key="7">
    <source>
        <dbReference type="ARBA" id="ARBA00023069"/>
    </source>
</evidence>
<evidence type="ECO:0000256" key="9">
    <source>
        <dbReference type="ARBA" id="ARBA00023180"/>
    </source>
</evidence>
<evidence type="ECO:0000256" key="11">
    <source>
        <dbReference type="ARBA" id="ARBA00024803"/>
    </source>
</evidence>
<protein>
    <recommendedName>
        <fullName evidence="3">Transmembrane protein 231</fullName>
    </recommendedName>
</protein>
<dbReference type="GO" id="GO:0060271">
    <property type="term" value="P:cilium assembly"/>
    <property type="evidence" value="ECO:0007669"/>
    <property type="project" value="TreeGrafter"/>
</dbReference>
<evidence type="ECO:0000256" key="12">
    <source>
        <dbReference type="SAM" id="Phobius"/>
    </source>
</evidence>
<dbReference type="PANTHER" id="PTHR14605:SF1">
    <property type="entry name" value="TRANSMEMBRANE PROTEIN 231"/>
    <property type="match status" value="1"/>
</dbReference>
<dbReference type="GO" id="GO:0060170">
    <property type="term" value="C:ciliary membrane"/>
    <property type="evidence" value="ECO:0007669"/>
    <property type="project" value="UniProtKB-SubCell"/>
</dbReference>
<evidence type="ECO:0000256" key="1">
    <source>
        <dbReference type="ARBA" id="ARBA00004272"/>
    </source>
</evidence>
<evidence type="ECO:0000256" key="4">
    <source>
        <dbReference type="ARBA" id="ARBA00022475"/>
    </source>
</evidence>
<dbReference type="Proteomes" id="UP000887575">
    <property type="component" value="Unassembled WGS sequence"/>
</dbReference>
<dbReference type="AlphaFoldDB" id="A0AAF3FCZ2"/>
<comment type="similarity">
    <text evidence="2">Belongs to the TMEM231 family.</text>
</comment>
<evidence type="ECO:0000256" key="5">
    <source>
        <dbReference type="ARBA" id="ARBA00022692"/>
    </source>
</evidence>
<evidence type="ECO:0000256" key="6">
    <source>
        <dbReference type="ARBA" id="ARBA00022989"/>
    </source>
</evidence>
<dbReference type="Pfam" id="PF10149">
    <property type="entry name" value="TM231"/>
    <property type="match status" value="1"/>
</dbReference>
<keyword evidence="7" id="KW-0969">Cilium</keyword>
<organism evidence="13 14">
    <name type="scientific">Mesorhabditis belari</name>
    <dbReference type="NCBI Taxonomy" id="2138241"/>
    <lineage>
        <taxon>Eukaryota</taxon>
        <taxon>Metazoa</taxon>
        <taxon>Ecdysozoa</taxon>
        <taxon>Nematoda</taxon>
        <taxon>Chromadorea</taxon>
        <taxon>Rhabditida</taxon>
        <taxon>Rhabditina</taxon>
        <taxon>Rhabditomorpha</taxon>
        <taxon>Rhabditoidea</taxon>
        <taxon>Rhabditidae</taxon>
        <taxon>Mesorhabditinae</taxon>
        <taxon>Mesorhabditis</taxon>
    </lineage>
</organism>
<evidence type="ECO:0000313" key="13">
    <source>
        <dbReference type="Proteomes" id="UP000887575"/>
    </source>
</evidence>
<evidence type="ECO:0000256" key="10">
    <source>
        <dbReference type="ARBA" id="ARBA00023273"/>
    </source>
</evidence>
<evidence type="ECO:0000256" key="3">
    <source>
        <dbReference type="ARBA" id="ARBA00015087"/>
    </source>
</evidence>
<dbReference type="InterPro" id="IPR019306">
    <property type="entry name" value="TMEM231"/>
</dbReference>
<dbReference type="WBParaSite" id="MBELARI_LOCUS4701">
    <property type="protein sequence ID" value="MBELARI_LOCUS4701"/>
    <property type="gene ID" value="MBELARI_LOCUS4701"/>
</dbReference>
<feature type="transmembrane region" description="Helical" evidence="12">
    <location>
        <begin position="12"/>
        <end position="37"/>
    </location>
</feature>
<proteinExistence type="inferred from homology"/>
<evidence type="ECO:0000256" key="2">
    <source>
        <dbReference type="ARBA" id="ARBA00009082"/>
    </source>
</evidence>
<keyword evidence="9" id="KW-0325">Glycoprotein</keyword>
<keyword evidence="6 12" id="KW-1133">Transmembrane helix</keyword>
<accession>A0AAF3FCZ2</accession>
<keyword evidence="5 12" id="KW-0812">Transmembrane</keyword>
<sequence length="332" mass="37605">MSLERVSRVYNCCSLTFAFISLTASLIGGLVVSVRWLSDQDGPLFREMRAASCSFSSLIVTLLRILKIGLPFLFLIFTRGVWQKTSIAWETPFVSFFGDYMLIVKSENDYRFASSFPQLNTIDSSHLVFSNLETSALDSDQDGKNDLLTLNFHLPLEENFTVVHLDWIVFLDYRLMKSMDLEADVALVGSTSVPDPKASFEMSGVLGSNQLAPIPETFKQRLFPSKSDLRAIELSYSTLIGKIRGQMLGVDILRSSSSWLPSSDLSFRLSFTIPSQTLIRATTTWELLKWAWIQYLALLLASDYLFTRLLDSFYENGVIDGFTQYNIDEMKK</sequence>
<keyword evidence="4" id="KW-1003">Cell membrane</keyword>
<comment type="function">
    <text evidence="11">Transmembrane component of the tectonic-like complex, a complex localized at the transition zone of primary cilia and acting as a barrier that prevents diffusion of transmembrane proteins between the cilia and plasma membranes. Required for ciliogenesis and sonic hedgehog/SHH signaling.</text>
</comment>